<dbReference type="Proteomes" id="UP000240971">
    <property type="component" value="Unassembled WGS sequence"/>
</dbReference>
<keyword evidence="1" id="KW-0472">Membrane</keyword>
<gene>
    <name evidence="2" type="ORF">CLV51_104190</name>
</gene>
<feature type="transmembrane region" description="Helical" evidence="1">
    <location>
        <begin position="49"/>
        <end position="71"/>
    </location>
</feature>
<evidence type="ECO:0000256" key="1">
    <source>
        <dbReference type="SAM" id="Phobius"/>
    </source>
</evidence>
<feature type="transmembrane region" description="Helical" evidence="1">
    <location>
        <begin position="205"/>
        <end position="226"/>
    </location>
</feature>
<reference evidence="2 3" key="1">
    <citation type="submission" date="2018-03" db="EMBL/GenBank/DDBJ databases">
        <title>Genomic Encyclopedia of Archaeal and Bacterial Type Strains, Phase II (KMG-II): from individual species to whole genera.</title>
        <authorList>
            <person name="Goeker M."/>
        </authorList>
    </citation>
    <scope>NUCLEOTIDE SEQUENCE [LARGE SCALE GENOMIC DNA]</scope>
    <source>
        <strain evidence="2 3">DSM 24859</strain>
    </source>
</reference>
<dbReference type="OrthoDB" id="9811044at2"/>
<comment type="caution">
    <text evidence="2">The sequence shown here is derived from an EMBL/GenBank/DDBJ whole genome shotgun (WGS) entry which is preliminary data.</text>
</comment>
<dbReference type="AlphaFoldDB" id="A0A2P8HH08"/>
<accession>A0A2P8HH08</accession>
<evidence type="ECO:0000313" key="2">
    <source>
        <dbReference type="EMBL" id="PSL45486.1"/>
    </source>
</evidence>
<proteinExistence type="predicted"/>
<dbReference type="PANTHER" id="PTHR33876:SF4">
    <property type="entry name" value="CHLOROPLAST PROTEIN FOR GROWTH AND FERTILITY 2"/>
    <property type="match status" value="1"/>
</dbReference>
<sequence length="236" mass="25904">MYPLLLDSLLLGVQHSFEPDHMAAVSVLASEKNRNKTGIGKLLWRSSQWALGHSVTLVLFSAFALLLKSAIPFNMSAWAEIAVGPIMVWLGVSAIRRNHQLKQLMAEHKKFEAHEHLTNALHIHGKQGEEIAMNPLSRSFWVGMLHGLAGTGGACAIALTMAAKDTMTAVWIIVLQSAGIIFAMTTYSCVLAFSVSRFIERNQVAFKVINAVVGLFSIGIGLLWIYNAAQDLFFDK</sequence>
<keyword evidence="1" id="KW-1133">Transmembrane helix</keyword>
<evidence type="ECO:0000313" key="3">
    <source>
        <dbReference type="Proteomes" id="UP000240971"/>
    </source>
</evidence>
<protein>
    <recommendedName>
        <fullName evidence="4">Cytochrome C biogenesis DsbD-like protein</fullName>
    </recommendedName>
</protein>
<dbReference type="InterPro" id="IPR052776">
    <property type="entry name" value="Chloro_ReproSupport/MetalTrans"/>
</dbReference>
<keyword evidence="3" id="KW-1185">Reference proteome</keyword>
<feature type="transmembrane region" description="Helical" evidence="1">
    <location>
        <begin position="77"/>
        <end position="95"/>
    </location>
</feature>
<name>A0A2P8HH08_CHINA</name>
<organism evidence="2 3">
    <name type="scientific">Chitinophaga niastensis</name>
    <dbReference type="NCBI Taxonomy" id="536980"/>
    <lineage>
        <taxon>Bacteria</taxon>
        <taxon>Pseudomonadati</taxon>
        <taxon>Bacteroidota</taxon>
        <taxon>Chitinophagia</taxon>
        <taxon>Chitinophagales</taxon>
        <taxon>Chitinophagaceae</taxon>
        <taxon>Chitinophaga</taxon>
    </lineage>
</organism>
<feature type="transmembrane region" description="Helical" evidence="1">
    <location>
        <begin position="140"/>
        <end position="163"/>
    </location>
</feature>
<evidence type="ECO:0008006" key="4">
    <source>
        <dbReference type="Google" id="ProtNLM"/>
    </source>
</evidence>
<keyword evidence="1" id="KW-0812">Transmembrane</keyword>
<dbReference type="PANTHER" id="PTHR33876">
    <property type="entry name" value="UNNAMED PRODUCT"/>
    <property type="match status" value="1"/>
</dbReference>
<dbReference type="RefSeq" id="WP_106529816.1">
    <property type="nucleotide sequence ID" value="NZ_PYAW01000004.1"/>
</dbReference>
<dbReference type="EMBL" id="PYAW01000004">
    <property type="protein sequence ID" value="PSL45486.1"/>
    <property type="molecule type" value="Genomic_DNA"/>
</dbReference>
<feature type="transmembrane region" description="Helical" evidence="1">
    <location>
        <begin position="169"/>
        <end position="193"/>
    </location>
</feature>